<evidence type="ECO:0000256" key="1">
    <source>
        <dbReference type="SAM" id="MobiDB-lite"/>
    </source>
</evidence>
<dbReference type="GO" id="GO:0006508">
    <property type="term" value="P:proteolysis"/>
    <property type="evidence" value="ECO:0007669"/>
    <property type="project" value="UniProtKB-KW"/>
</dbReference>
<evidence type="ECO:0000313" key="4">
    <source>
        <dbReference type="Proteomes" id="UP000078237"/>
    </source>
</evidence>
<organism evidence="3 4">
    <name type="scientific">Madurella mycetomatis</name>
    <dbReference type="NCBI Taxonomy" id="100816"/>
    <lineage>
        <taxon>Eukaryota</taxon>
        <taxon>Fungi</taxon>
        <taxon>Dikarya</taxon>
        <taxon>Ascomycota</taxon>
        <taxon>Pezizomycotina</taxon>
        <taxon>Sordariomycetes</taxon>
        <taxon>Sordariomycetidae</taxon>
        <taxon>Sordariales</taxon>
        <taxon>Sordariales incertae sedis</taxon>
        <taxon>Madurella</taxon>
    </lineage>
</organism>
<feature type="region of interest" description="Disordered" evidence="1">
    <location>
        <begin position="99"/>
        <end position="120"/>
    </location>
</feature>
<keyword evidence="4" id="KW-1185">Reference proteome</keyword>
<evidence type="ECO:0000313" key="3">
    <source>
        <dbReference type="EMBL" id="KXX73025.1"/>
    </source>
</evidence>
<comment type="caution">
    <text evidence="3">The sequence shown here is derived from an EMBL/GenBank/DDBJ whole genome shotgun (WGS) entry which is preliminary data.</text>
</comment>
<feature type="transmembrane region" description="Helical" evidence="2">
    <location>
        <begin position="23"/>
        <end position="48"/>
    </location>
</feature>
<evidence type="ECO:0000256" key="2">
    <source>
        <dbReference type="SAM" id="Phobius"/>
    </source>
</evidence>
<dbReference type="VEuPathDB" id="FungiDB:MMYC01_210622"/>
<dbReference type="Proteomes" id="UP000078237">
    <property type="component" value="Unassembled WGS sequence"/>
</dbReference>
<reference evidence="3 4" key="1">
    <citation type="journal article" date="2016" name="Genome Announc.">
        <title>Genome Sequence of Madurella mycetomatis mm55, Isolated from a Human Mycetoma Case in Sudan.</title>
        <authorList>
            <person name="Smit S."/>
            <person name="Derks M.F."/>
            <person name="Bervoets S."/>
            <person name="Fahal A."/>
            <person name="van Leeuwen W."/>
            <person name="van Belkum A."/>
            <person name="van de Sande W.W."/>
        </authorList>
    </citation>
    <scope>NUCLEOTIDE SEQUENCE [LARGE SCALE GENOMIC DNA]</scope>
    <source>
        <strain evidence="4">mm55</strain>
    </source>
</reference>
<keyword evidence="3" id="KW-0645">Protease</keyword>
<keyword evidence="2" id="KW-0812">Transmembrane</keyword>
<keyword evidence="2" id="KW-1133">Transmembrane helix</keyword>
<accession>A0A175VP43</accession>
<keyword evidence="3" id="KW-0378">Hydrolase</keyword>
<dbReference type="AlphaFoldDB" id="A0A175VP43"/>
<protein>
    <submittedName>
        <fullName evidence="3">Protease HtpX</fullName>
    </submittedName>
</protein>
<dbReference type="GO" id="GO:0008233">
    <property type="term" value="F:peptidase activity"/>
    <property type="evidence" value="ECO:0007669"/>
    <property type="project" value="UniProtKB-KW"/>
</dbReference>
<sequence>TSTPTSAPEDPPPGVAAPTGPPIGAIVGGVVGGVVGLAAIALIAWLLIRRGRNNGMTHTTNEHQELHRGDDAPELAPKLSQFKQQLAEADSTNGYMEMLGTEPSYKPPSAPAELDVTSQR</sequence>
<feature type="non-terminal residue" evidence="3">
    <location>
        <position position="1"/>
    </location>
</feature>
<feature type="compositionally biased region" description="Pro residues" evidence="1">
    <location>
        <begin position="9"/>
        <end position="21"/>
    </location>
</feature>
<feature type="region of interest" description="Disordered" evidence="1">
    <location>
        <begin position="1"/>
        <end position="21"/>
    </location>
</feature>
<keyword evidence="2" id="KW-0472">Membrane</keyword>
<name>A0A175VP43_9PEZI</name>
<proteinExistence type="predicted"/>
<gene>
    <name evidence="3" type="ORF">MMYC01_210622</name>
</gene>
<dbReference type="EMBL" id="LCTW02000567">
    <property type="protein sequence ID" value="KXX73025.1"/>
    <property type="molecule type" value="Genomic_DNA"/>
</dbReference>